<proteinExistence type="predicted"/>
<keyword evidence="3" id="KW-1185">Reference proteome</keyword>
<dbReference type="InterPro" id="IPR028250">
    <property type="entry name" value="DsbDN"/>
</dbReference>
<name>A0A5S3PST2_9RHOB</name>
<dbReference type="Proteomes" id="UP000309550">
    <property type="component" value="Unassembled WGS sequence"/>
</dbReference>
<evidence type="ECO:0000313" key="2">
    <source>
        <dbReference type="EMBL" id="TMM55665.1"/>
    </source>
</evidence>
<sequence length="259" mass="27155">MTLGAAGPSGTGPSATAPVTAQVLPGWVQADGSRVAALELSLAPGWKTYWRAPGDAGIPPEFNWSESKNLGGVTIHWPTPQVFDTSGMRTLGYTDRLVIPLAIAPQRAGQPVHLNAEMNLGICSDICMPYALSFDAVLQGTDTRPTPAIAAALAQQPFTSDEGRVSAATCRVEPTADGLWIEARITMPSAGGAEVVVIEPGQPDIWVSEAESQRQGQDVVAVAEMMQVNGQMIALDRSAIRLTVLGTSHAVDIQGCTPD</sequence>
<dbReference type="OrthoDB" id="9811036at2"/>
<protein>
    <recommendedName>
        <fullName evidence="1">Thiol:disulfide interchange protein DsbD N-terminal domain-containing protein</fullName>
    </recommendedName>
</protein>
<gene>
    <name evidence="2" type="ORF">FDT80_08185</name>
</gene>
<evidence type="ECO:0000313" key="3">
    <source>
        <dbReference type="Proteomes" id="UP000309550"/>
    </source>
</evidence>
<dbReference type="EMBL" id="VANS01000001">
    <property type="protein sequence ID" value="TMM55665.1"/>
    <property type="molecule type" value="Genomic_DNA"/>
</dbReference>
<feature type="domain" description="Thiol:disulfide interchange protein DsbD N-terminal" evidence="1">
    <location>
        <begin position="30"/>
        <end position="130"/>
    </location>
</feature>
<evidence type="ECO:0000259" key="1">
    <source>
        <dbReference type="Pfam" id="PF11412"/>
    </source>
</evidence>
<accession>A0A5S3PST2</accession>
<reference evidence="2 3" key="1">
    <citation type="submission" date="2019-05" db="EMBL/GenBank/DDBJ databases">
        <title>Sulfitobacter sabulilitoris sp. nov., isolated from a marine sand.</title>
        <authorList>
            <person name="Yoon J.-H."/>
        </authorList>
    </citation>
    <scope>NUCLEOTIDE SEQUENCE [LARGE SCALE GENOMIC DNA]</scope>
    <source>
        <strain evidence="2 3">HSMS-29</strain>
    </source>
</reference>
<comment type="caution">
    <text evidence="2">The sequence shown here is derived from an EMBL/GenBank/DDBJ whole genome shotgun (WGS) entry which is preliminary data.</text>
</comment>
<dbReference type="AlphaFoldDB" id="A0A5S3PST2"/>
<dbReference type="Pfam" id="PF11412">
    <property type="entry name" value="DsbD_N"/>
    <property type="match status" value="1"/>
</dbReference>
<organism evidence="2 3">
    <name type="scientific">Sulfitobacter sabulilitoris</name>
    <dbReference type="NCBI Taxonomy" id="2562655"/>
    <lineage>
        <taxon>Bacteria</taxon>
        <taxon>Pseudomonadati</taxon>
        <taxon>Pseudomonadota</taxon>
        <taxon>Alphaproteobacteria</taxon>
        <taxon>Rhodobacterales</taxon>
        <taxon>Roseobacteraceae</taxon>
        <taxon>Sulfitobacter</taxon>
    </lineage>
</organism>